<dbReference type="Pfam" id="PF01565">
    <property type="entry name" value="FAD_binding_4"/>
    <property type="match status" value="1"/>
</dbReference>
<evidence type="ECO:0000256" key="5">
    <source>
        <dbReference type="ARBA" id="ARBA00023002"/>
    </source>
</evidence>
<feature type="chain" id="PRO_5041941048" description="FAD-binding PCMH-type domain-containing protein" evidence="6">
    <location>
        <begin position="19"/>
        <end position="547"/>
    </location>
</feature>
<dbReference type="PROSITE" id="PS00862">
    <property type="entry name" value="OX2_COVAL_FAD"/>
    <property type="match status" value="1"/>
</dbReference>
<evidence type="ECO:0000256" key="2">
    <source>
        <dbReference type="ARBA" id="ARBA00005466"/>
    </source>
</evidence>
<dbReference type="SUPFAM" id="SSF56176">
    <property type="entry name" value="FAD-binding/transporter-associated domain-like"/>
    <property type="match status" value="1"/>
</dbReference>
<keyword evidence="9" id="KW-1185">Reference proteome</keyword>
<accession>A0AAD7A6C7</accession>
<feature type="signal peptide" evidence="6">
    <location>
        <begin position="1"/>
        <end position="18"/>
    </location>
</feature>
<proteinExistence type="inferred from homology"/>
<keyword evidence="3" id="KW-0285">Flavoprotein</keyword>
<dbReference type="InterPro" id="IPR006094">
    <property type="entry name" value="Oxid_FAD_bind_N"/>
</dbReference>
<dbReference type="InterPro" id="IPR036318">
    <property type="entry name" value="FAD-bd_PCMH-like_sf"/>
</dbReference>
<evidence type="ECO:0000313" key="8">
    <source>
        <dbReference type="EMBL" id="KAJ7350494.1"/>
    </source>
</evidence>
<evidence type="ECO:0000256" key="3">
    <source>
        <dbReference type="ARBA" id="ARBA00022630"/>
    </source>
</evidence>
<evidence type="ECO:0000259" key="7">
    <source>
        <dbReference type="PROSITE" id="PS51387"/>
    </source>
</evidence>
<dbReference type="EMBL" id="JARIHO010000014">
    <property type="protein sequence ID" value="KAJ7350494.1"/>
    <property type="molecule type" value="Genomic_DNA"/>
</dbReference>
<dbReference type="GO" id="GO:0016491">
    <property type="term" value="F:oxidoreductase activity"/>
    <property type="evidence" value="ECO:0007669"/>
    <property type="project" value="UniProtKB-KW"/>
</dbReference>
<dbReference type="InterPro" id="IPR006093">
    <property type="entry name" value="Oxy_OxRdtase_FAD_BS"/>
</dbReference>
<keyword evidence="6" id="KW-0732">Signal</keyword>
<keyword evidence="4" id="KW-0274">FAD</keyword>
<evidence type="ECO:0000256" key="1">
    <source>
        <dbReference type="ARBA" id="ARBA00001974"/>
    </source>
</evidence>
<dbReference type="InterPro" id="IPR016166">
    <property type="entry name" value="FAD-bd_PCMH"/>
</dbReference>
<name>A0AAD7A6C7_9AGAR</name>
<dbReference type="AlphaFoldDB" id="A0AAD7A6C7"/>
<sequence length="547" mass="59297">MLLPWLFLSSLGPAFVLASTYCTALDACWPSTQIWASLNTSVDRYLIATCPPAAPCHVLDPLFDEETCAAVNTSWTSITYWENGNASCYINFQLDTPCKQGLVPVIVLDAHSLEDVQKGINFAREHQLRLQIKASGHDFIGCASGEGSLLIWMRHVQNLVLLPEFVALGALNGTKSVKAIRTGPGDGWANIYDLANRSDVVVVGGTGQTVSSAGGYVMGSGYSLLSRHHGLAVDNVLQFTLVDAFGKKVIANAHRNSDLFWCLRGGGGGTFGVVTEVIHKTHPAYHNILAATLTVSAPNSIELASVLKVYLDLQPSLNDAQWWLTTAVQQTSFVLQAALFTPPAGVNLTQVAHEAFQSVILAAQNLSMSPVFVVQKFPNFLAVHDTFFLPSSFGSSAVLASRLIPRHVFENTTTTTLLAQAATEPFAVIFNLVAGGTVSKVLPHATSVNPGWCKALHLVIFASGWTSSTPLSTRDILWQTLTLQTSLFEPFSEGLGRYLNEADRNDPDWPLSFWGDNYKRLLETKCKFDPLGVFECPKCVSSEVFGS</sequence>
<protein>
    <recommendedName>
        <fullName evidence="7">FAD-binding PCMH-type domain-containing protein</fullName>
    </recommendedName>
</protein>
<comment type="cofactor">
    <cofactor evidence="1">
        <name>FAD</name>
        <dbReference type="ChEBI" id="CHEBI:57692"/>
    </cofactor>
</comment>
<reference evidence="8" key="1">
    <citation type="submission" date="2023-03" db="EMBL/GenBank/DDBJ databases">
        <title>Massive genome expansion in bonnet fungi (Mycena s.s.) driven by repeated elements and novel gene families across ecological guilds.</title>
        <authorList>
            <consortium name="Lawrence Berkeley National Laboratory"/>
            <person name="Harder C.B."/>
            <person name="Miyauchi S."/>
            <person name="Viragh M."/>
            <person name="Kuo A."/>
            <person name="Thoen E."/>
            <person name="Andreopoulos B."/>
            <person name="Lu D."/>
            <person name="Skrede I."/>
            <person name="Drula E."/>
            <person name="Henrissat B."/>
            <person name="Morin E."/>
            <person name="Kohler A."/>
            <person name="Barry K."/>
            <person name="LaButti K."/>
            <person name="Morin E."/>
            <person name="Salamov A."/>
            <person name="Lipzen A."/>
            <person name="Mereny Z."/>
            <person name="Hegedus B."/>
            <person name="Baldrian P."/>
            <person name="Stursova M."/>
            <person name="Weitz H."/>
            <person name="Taylor A."/>
            <person name="Grigoriev I.V."/>
            <person name="Nagy L.G."/>
            <person name="Martin F."/>
            <person name="Kauserud H."/>
        </authorList>
    </citation>
    <scope>NUCLEOTIDE SEQUENCE</scope>
    <source>
        <strain evidence="8">CBHHK002</strain>
    </source>
</reference>
<dbReference type="PANTHER" id="PTHR42973">
    <property type="entry name" value="BINDING OXIDOREDUCTASE, PUTATIVE (AFU_ORTHOLOGUE AFUA_1G17690)-RELATED"/>
    <property type="match status" value="1"/>
</dbReference>
<comment type="similarity">
    <text evidence="2">Belongs to the oxygen-dependent FAD-linked oxidoreductase family.</text>
</comment>
<dbReference type="InterPro" id="IPR016169">
    <property type="entry name" value="FAD-bd_PCMH_sub2"/>
</dbReference>
<keyword evidence="5" id="KW-0560">Oxidoreductase</keyword>
<dbReference type="PANTHER" id="PTHR42973:SF39">
    <property type="entry name" value="FAD-BINDING PCMH-TYPE DOMAIN-CONTAINING PROTEIN"/>
    <property type="match status" value="1"/>
</dbReference>
<feature type="domain" description="FAD-binding PCMH-type" evidence="7">
    <location>
        <begin position="100"/>
        <end position="284"/>
    </location>
</feature>
<dbReference type="PROSITE" id="PS51387">
    <property type="entry name" value="FAD_PCMH"/>
    <property type="match status" value="1"/>
</dbReference>
<organism evidence="8 9">
    <name type="scientific">Mycena albidolilacea</name>
    <dbReference type="NCBI Taxonomy" id="1033008"/>
    <lineage>
        <taxon>Eukaryota</taxon>
        <taxon>Fungi</taxon>
        <taxon>Dikarya</taxon>
        <taxon>Basidiomycota</taxon>
        <taxon>Agaricomycotina</taxon>
        <taxon>Agaricomycetes</taxon>
        <taxon>Agaricomycetidae</taxon>
        <taxon>Agaricales</taxon>
        <taxon>Marasmiineae</taxon>
        <taxon>Mycenaceae</taxon>
        <taxon>Mycena</taxon>
    </lineage>
</organism>
<dbReference type="InterPro" id="IPR050416">
    <property type="entry name" value="FAD-linked_Oxidoreductase"/>
</dbReference>
<dbReference type="Gene3D" id="3.40.462.20">
    <property type="match status" value="1"/>
</dbReference>
<dbReference type="Gene3D" id="3.30.465.10">
    <property type="match status" value="1"/>
</dbReference>
<gene>
    <name evidence="8" type="ORF">DFH08DRAFT_861637</name>
</gene>
<comment type="caution">
    <text evidence="8">The sequence shown here is derived from an EMBL/GenBank/DDBJ whole genome shotgun (WGS) entry which is preliminary data.</text>
</comment>
<dbReference type="Pfam" id="PF08031">
    <property type="entry name" value="BBE"/>
    <property type="match status" value="1"/>
</dbReference>
<evidence type="ECO:0000256" key="6">
    <source>
        <dbReference type="SAM" id="SignalP"/>
    </source>
</evidence>
<dbReference type="Proteomes" id="UP001218218">
    <property type="component" value="Unassembled WGS sequence"/>
</dbReference>
<evidence type="ECO:0000313" key="9">
    <source>
        <dbReference type="Proteomes" id="UP001218218"/>
    </source>
</evidence>
<dbReference type="InterPro" id="IPR012951">
    <property type="entry name" value="BBE"/>
</dbReference>
<dbReference type="GO" id="GO:0071949">
    <property type="term" value="F:FAD binding"/>
    <property type="evidence" value="ECO:0007669"/>
    <property type="project" value="InterPro"/>
</dbReference>
<evidence type="ECO:0000256" key="4">
    <source>
        <dbReference type="ARBA" id="ARBA00022827"/>
    </source>
</evidence>